<dbReference type="OrthoDB" id="5654021at2"/>
<dbReference type="InterPro" id="IPR002810">
    <property type="entry name" value="NfeD-like_C"/>
</dbReference>
<keyword evidence="1" id="KW-1133">Transmembrane helix</keyword>
<evidence type="ECO:0000256" key="1">
    <source>
        <dbReference type="SAM" id="Phobius"/>
    </source>
</evidence>
<proteinExistence type="predicted"/>
<feature type="transmembrane region" description="Helical" evidence="1">
    <location>
        <begin position="7"/>
        <end position="40"/>
    </location>
</feature>
<keyword evidence="1" id="KW-0812">Transmembrane</keyword>
<name>A0A2Z6I970_9BURK</name>
<keyword evidence="1" id="KW-0472">Membrane</keyword>
<keyword evidence="4" id="KW-1185">Reference proteome</keyword>
<dbReference type="AlphaFoldDB" id="A0A2Z6I970"/>
<protein>
    <recommendedName>
        <fullName evidence="2">NfeD-like C-terminal domain-containing protein</fullName>
    </recommendedName>
</protein>
<evidence type="ECO:0000313" key="3">
    <source>
        <dbReference type="EMBL" id="BBF23023.1"/>
    </source>
</evidence>
<dbReference type="Proteomes" id="UP000271003">
    <property type="component" value="Chromosome"/>
</dbReference>
<evidence type="ECO:0000259" key="2">
    <source>
        <dbReference type="Pfam" id="PF01957"/>
    </source>
</evidence>
<accession>A0A2Z6I970</accession>
<feature type="transmembrane region" description="Helical" evidence="1">
    <location>
        <begin position="46"/>
        <end position="66"/>
    </location>
</feature>
<dbReference type="EMBL" id="AP018786">
    <property type="protein sequence ID" value="BBF23023.1"/>
    <property type="molecule type" value="Genomic_DNA"/>
</dbReference>
<dbReference type="RefSeq" id="WP_120176675.1">
    <property type="nucleotide sequence ID" value="NZ_AP018786.1"/>
</dbReference>
<dbReference type="KEGG" id="sutt:SUTMEG_09140"/>
<organism evidence="3 4">
    <name type="scientific">Sutterella megalosphaeroides</name>
    <dbReference type="NCBI Taxonomy" id="2494234"/>
    <lineage>
        <taxon>Bacteria</taxon>
        <taxon>Pseudomonadati</taxon>
        <taxon>Pseudomonadota</taxon>
        <taxon>Betaproteobacteria</taxon>
        <taxon>Burkholderiales</taxon>
        <taxon>Sutterellaceae</taxon>
        <taxon>Sutterella</taxon>
    </lineage>
</organism>
<gene>
    <name evidence="3" type="ORF">SUTMEG_09140</name>
</gene>
<evidence type="ECO:0000313" key="4">
    <source>
        <dbReference type="Proteomes" id="UP000271003"/>
    </source>
</evidence>
<reference evidence="3 4" key="1">
    <citation type="journal article" date="2018" name="Int. J. Syst. Evol. Microbiol.">
        <title>Mesosutterella multiformis gen. nov., sp. nov., a member of the family Sutterellaceae and Sutterella megalosphaeroides sp. nov., isolated from human faeces.</title>
        <authorList>
            <person name="Sakamoto M."/>
            <person name="Ikeyama N."/>
            <person name="Kunihiro T."/>
            <person name="Iino T."/>
            <person name="Yuki M."/>
            <person name="Ohkuma M."/>
        </authorList>
    </citation>
    <scope>NUCLEOTIDE SEQUENCE [LARGE SCALE GENOMIC DNA]</scope>
    <source>
        <strain evidence="3 4">6FBBBH3</strain>
    </source>
</reference>
<feature type="domain" description="NfeD-like C-terminal" evidence="2">
    <location>
        <begin position="84"/>
        <end position="135"/>
    </location>
</feature>
<sequence>MLVSGTVLWCVVALLVVGVEMFAGTVYLLAVAAGAAVAALLSFLDFSFSAELFGCGVTTVLGAVAVRSIRRRMPEGEAEAIQKLDVGQRVFVEAVRRDGTSDVRYRGAPWRARAESGALSRGTWTIVRVDGAELVLGERVSD</sequence>
<dbReference type="Pfam" id="PF01957">
    <property type="entry name" value="NfeD"/>
    <property type="match status" value="1"/>
</dbReference>